<dbReference type="EnsemblBacteria" id="ACB07129">
    <property type="protein sequence ID" value="ACB07129"/>
    <property type="gene ID" value="Kcr_0373"/>
</dbReference>
<dbReference type="STRING" id="374847.Kcr_0373"/>
<gene>
    <name evidence="1" type="ordered locus">Kcr_0373</name>
</gene>
<sequence>MMSARSLMDILRKFGELEGLIISDAVTADGERISCIEVKMRMKEGVRLEDLLVLLKMNGFNVESFSRRGLKVKLVIIS</sequence>
<dbReference type="Proteomes" id="UP000001686">
    <property type="component" value="Chromosome"/>
</dbReference>
<proteinExistence type="predicted"/>
<evidence type="ECO:0000313" key="1">
    <source>
        <dbReference type="EMBL" id="ACB07129.1"/>
    </source>
</evidence>
<accession>B1L3V0</accession>
<dbReference type="EMBL" id="CP000968">
    <property type="protein sequence ID" value="ACB07129.1"/>
    <property type="molecule type" value="Genomic_DNA"/>
</dbReference>
<dbReference type="AlphaFoldDB" id="B1L3V0"/>
<reference evidence="1 2" key="1">
    <citation type="journal article" date="2008" name="Proc. Natl. Acad. Sci. U.S.A.">
        <title>A korarchaeal genome reveals new insights into the evolution of the Archaea.</title>
        <authorList>
            <person name="Elkins J.G."/>
            <person name="Podar M."/>
            <person name="Graham D.E."/>
            <person name="Makarova K.S."/>
            <person name="Wolf Y."/>
            <person name="Randau L."/>
            <person name="Hedlund B.P."/>
            <person name="Brochier-Armanet C."/>
            <person name="Kunin V."/>
            <person name="Anderson I."/>
            <person name="Lapidus A."/>
            <person name="Goltsman E."/>
            <person name="Barry K."/>
            <person name="Koonin E.V."/>
            <person name="Hugenholtz P."/>
            <person name="Kyrpides N."/>
            <person name="Wanner G."/>
            <person name="Richardson P."/>
            <person name="Keller M."/>
            <person name="Stetter K.O."/>
        </authorList>
    </citation>
    <scope>NUCLEOTIDE SEQUENCE [LARGE SCALE GENOMIC DNA]</scope>
    <source>
        <strain evidence="2">OPF8</strain>
    </source>
</reference>
<dbReference type="KEGG" id="kcr:Kcr_0373"/>
<dbReference type="InParanoid" id="B1L3V0"/>
<name>B1L3V0_KORCO</name>
<dbReference type="HOGENOM" id="CLU_2613572_0_0_2"/>
<evidence type="ECO:0000313" key="2">
    <source>
        <dbReference type="Proteomes" id="UP000001686"/>
    </source>
</evidence>
<organism evidence="1 2">
    <name type="scientific">Korarchaeum cryptofilum (strain OPF8)</name>
    <dbReference type="NCBI Taxonomy" id="374847"/>
    <lineage>
        <taxon>Archaea</taxon>
        <taxon>Thermoproteota</taxon>
        <taxon>Candidatus Korarchaeia</taxon>
        <taxon>Candidatus Korarchaeales</taxon>
        <taxon>Candidatus Korarchaeaceae</taxon>
        <taxon>Candidatus Korarchaeum</taxon>
    </lineage>
</organism>
<keyword evidence="2" id="KW-1185">Reference proteome</keyword>
<protein>
    <submittedName>
        <fullName evidence="1">Uncharacterized protein</fullName>
    </submittedName>
</protein>